<dbReference type="EMBL" id="JAPEVA010000060">
    <property type="protein sequence ID" value="KAJ4402576.1"/>
    <property type="molecule type" value="Genomic_DNA"/>
</dbReference>
<dbReference type="PANTHER" id="PTHR24148:SF64">
    <property type="entry name" value="HETEROKARYON INCOMPATIBILITY DOMAIN-CONTAINING PROTEIN"/>
    <property type="match status" value="1"/>
</dbReference>
<evidence type="ECO:0000313" key="2">
    <source>
        <dbReference type="EMBL" id="KAJ4402576.1"/>
    </source>
</evidence>
<dbReference type="InterPro" id="IPR052895">
    <property type="entry name" value="HetReg/Transcr_Mod"/>
</dbReference>
<feature type="domain" description="Heterokaryon incompatibility" evidence="1">
    <location>
        <begin position="103"/>
        <end position="306"/>
    </location>
</feature>
<organism evidence="2 3">
    <name type="scientific">Didymella pomorum</name>
    <dbReference type="NCBI Taxonomy" id="749634"/>
    <lineage>
        <taxon>Eukaryota</taxon>
        <taxon>Fungi</taxon>
        <taxon>Dikarya</taxon>
        <taxon>Ascomycota</taxon>
        <taxon>Pezizomycotina</taxon>
        <taxon>Dothideomycetes</taxon>
        <taxon>Pleosporomycetidae</taxon>
        <taxon>Pleosporales</taxon>
        <taxon>Pleosporineae</taxon>
        <taxon>Didymellaceae</taxon>
        <taxon>Didymella</taxon>
    </lineage>
</organism>
<comment type="caution">
    <text evidence="2">The sequence shown here is derived from an EMBL/GenBank/DDBJ whole genome shotgun (WGS) entry which is preliminary data.</text>
</comment>
<gene>
    <name evidence="2" type="ORF">N0V91_007114</name>
</gene>
<dbReference type="Proteomes" id="UP001140510">
    <property type="component" value="Unassembled WGS sequence"/>
</dbReference>
<name>A0A9W9D6S9_9PLEO</name>
<protein>
    <recommendedName>
        <fullName evidence="1">Heterokaryon incompatibility domain-containing protein</fullName>
    </recommendedName>
</protein>
<evidence type="ECO:0000259" key="1">
    <source>
        <dbReference type="Pfam" id="PF06985"/>
    </source>
</evidence>
<sequence>MSVLQSTFNNLRFLGMDTPDLETFDDKTQISTESGSSSVPPVLNKPHLPFRGVENDSSHFLPLRSEEKDIRYLRLESGRGKEPLRCYLERTTLSKASDERIQYEALSYCWGDVSDVVNILVHFPVAFDEDTGATTEYSGHQYLTMRNLQDALFALRTLKEPRITWIDAICINQADAEEKTVQVTMMNLIYSQAKEVVIWLGEDDTYCSMFVRYCQRDRSEAKWSRLRYLAAEQLTKLSHNWIKDDITPAALNDEDLWAIVLDLFGRKHGPLTDNSSFAKHIAAQVMEGFMRFVSRPWFKRIWVYQEVLLAPRNSDDWARASILFGGRSVS</sequence>
<dbReference type="InterPro" id="IPR010730">
    <property type="entry name" value="HET"/>
</dbReference>
<evidence type="ECO:0000313" key="3">
    <source>
        <dbReference type="Proteomes" id="UP001140510"/>
    </source>
</evidence>
<proteinExistence type="predicted"/>
<dbReference type="PANTHER" id="PTHR24148">
    <property type="entry name" value="ANKYRIN REPEAT DOMAIN-CONTAINING PROTEIN 39 HOMOLOG-RELATED"/>
    <property type="match status" value="1"/>
</dbReference>
<dbReference type="OrthoDB" id="2157530at2759"/>
<accession>A0A9W9D6S9</accession>
<reference evidence="2" key="1">
    <citation type="submission" date="2022-10" db="EMBL/GenBank/DDBJ databases">
        <title>Tapping the CABI collections for fungal endophytes: first genome assemblies for Collariella, Neodidymelliopsis, Ascochyta clinopodiicola, Didymella pomorum, Didymosphaeria variabile, Neocosmospora piperis and Neocucurbitaria cava.</title>
        <authorList>
            <person name="Hill R."/>
        </authorList>
    </citation>
    <scope>NUCLEOTIDE SEQUENCE</scope>
    <source>
        <strain evidence="2">IMI 355091</strain>
    </source>
</reference>
<dbReference type="AlphaFoldDB" id="A0A9W9D6S9"/>
<dbReference type="Pfam" id="PF06985">
    <property type="entry name" value="HET"/>
    <property type="match status" value="1"/>
</dbReference>
<keyword evidence="3" id="KW-1185">Reference proteome</keyword>